<protein>
    <submittedName>
        <fullName evidence="1">Predicted protein</fullName>
    </submittedName>
</protein>
<accession>B0DFB5</accession>
<organism evidence="2">
    <name type="scientific">Laccaria bicolor (strain S238N-H82 / ATCC MYA-4686)</name>
    <name type="common">Bicoloured deceiver</name>
    <name type="synonym">Laccaria laccata var. bicolor</name>
    <dbReference type="NCBI Taxonomy" id="486041"/>
    <lineage>
        <taxon>Eukaryota</taxon>
        <taxon>Fungi</taxon>
        <taxon>Dikarya</taxon>
        <taxon>Basidiomycota</taxon>
        <taxon>Agaricomycotina</taxon>
        <taxon>Agaricomycetes</taxon>
        <taxon>Agaricomycetidae</taxon>
        <taxon>Agaricales</taxon>
        <taxon>Agaricineae</taxon>
        <taxon>Hydnangiaceae</taxon>
        <taxon>Laccaria</taxon>
    </lineage>
</organism>
<reference evidence="1 2" key="1">
    <citation type="journal article" date="2008" name="Nature">
        <title>The genome of Laccaria bicolor provides insights into mycorrhizal symbiosis.</title>
        <authorList>
            <person name="Martin F."/>
            <person name="Aerts A."/>
            <person name="Ahren D."/>
            <person name="Brun A."/>
            <person name="Danchin E.G.J."/>
            <person name="Duchaussoy F."/>
            <person name="Gibon J."/>
            <person name="Kohler A."/>
            <person name="Lindquist E."/>
            <person name="Pereda V."/>
            <person name="Salamov A."/>
            <person name="Shapiro H.J."/>
            <person name="Wuyts J."/>
            <person name="Blaudez D."/>
            <person name="Buee M."/>
            <person name="Brokstein P."/>
            <person name="Canbaeck B."/>
            <person name="Cohen D."/>
            <person name="Courty P.E."/>
            <person name="Coutinho P.M."/>
            <person name="Delaruelle C."/>
            <person name="Detter J.C."/>
            <person name="Deveau A."/>
            <person name="DiFazio S."/>
            <person name="Duplessis S."/>
            <person name="Fraissinet-Tachet L."/>
            <person name="Lucic E."/>
            <person name="Frey-Klett P."/>
            <person name="Fourrey C."/>
            <person name="Feussner I."/>
            <person name="Gay G."/>
            <person name="Grimwood J."/>
            <person name="Hoegger P.J."/>
            <person name="Jain P."/>
            <person name="Kilaru S."/>
            <person name="Labbe J."/>
            <person name="Lin Y.C."/>
            <person name="Legue V."/>
            <person name="Le Tacon F."/>
            <person name="Marmeisse R."/>
            <person name="Melayah D."/>
            <person name="Montanini B."/>
            <person name="Muratet M."/>
            <person name="Nehls U."/>
            <person name="Niculita-Hirzel H."/>
            <person name="Oudot-Le Secq M.P."/>
            <person name="Peter M."/>
            <person name="Quesneville H."/>
            <person name="Rajashekar B."/>
            <person name="Reich M."/>
            <person name="Rouhier N."/>
            <person name="Schmutz J."/>
            <person name="Yin T."/>
            <person name="Chalot M."/>
            <person name="Henrissat B."/>
            <person name="Kuees U."/>
            <person name="Lucas S."/>
            <person name="Van de Peer Y."/>
            <person name="Podila G.K."/>
            <person name="Polle A."/>
            <person name="Pukkila P.J."/>
            <person name="Richardson P.M."/>
            <person name="Rouze P."/>
            <person name="Sanders I.R."/>
            <person name="Stajich J.E."/>
            <person name="Tunlid A."/>
            <person name="Tuskan G."/>
            <person name="Grigoriev I.V."/>
        </authorList>
    </citation>
    <scope>NUCLEOTIDE SEQUENCE [LARGE SCALE GENOMIC DNA]</scope>
    <source>
        <strain evidence="2">S238N-H82 / ATCC MYA-4686</strain>
    </source>
</reference>
<evidence type="ECO:0000313" key="1">
    <source>
        <dbReference type="EMBL" id="EDR06833.1"/>
    </source>
</evidence>
<dbReference type="KEGG" id="lbc:LACBIDRAFT_299737"/>
<dbReference type="RefSeq" id="XP_001882680.1">
    <property type="nucleotide sequence ID" value="XM_001882645.1"/>
</dbReference>
<dbReference type="AlphaFoldDB" id="B0DFB5"/>
<name>B0DFB5_LACBS</name>
<dbReference type="GeneID" id="6078141"/>
<evidence type="ECO:0000313" key="2">
    <source>
        <dbReference type="Proteomes" id="UP000001194"/>
    </source>
</evidence>
<sequence length="93" mass="10250">MIINRAATHRHAYASKWYNMFAGTMTVSAPEDYWAPIRKSLTENLLGYIPDLNANGAVTGSVSIPGVVTTKPVVTYISRQGAGRTRRLTDKDH</sequence>
<dbReference type="OrthoDB" id="2953264at2759"/>
<proteinExistence type="predicted"/>
<dbReference type="InParanoid" id="B0DFB5"/>
<gene>
    <name evidence="1" type="ORF">LACBIDRAFT_299737</name>
</gene>
<dbReference type="EMBL" id="DS547107">
    <property type="protein sequence ID" value="EDR06833.1"/>
    <property type="molecule type" value="Genomic_DNA"/>
</dbReference>
<dbReference type="HOGENOM" id="CLU_2400056_0_0_1"/>
<keyword evidence="2" id="KW-1185">Reference proteome</keyword>
<dbReference type="Proteomes" id="UP000001194">
    <property type="component" value="Unassembled WGS sequence"/>
</dbReference>